<comment type="similarity">
    <text evidence="8">In the N-terminal section; belongs to the long-chain O-acyltransferase family.</text>
</comment>
<keyword evidence="11" id="KW-0472">Membrane</keyword>
<comment type="caution">
    <text evidence="14">The sequence shown here is derived from an EMBL/GenBank/DDBJ whole genome shotgun (WGS) entry which is preliminary data.</text>
</comment>
<accession>A0A9R1X3M1</accession>
<evidence type="ECO:0000256" key="10">
    <source>
        <dbReference type="ARBA" id="ARBA00048109"/>
    </source>
</evidence>
<dbReference type="GO" id="GO:0005886">
    <property type="term" value="C:plasma membrane"/>
    <property type="evidence" value="ECO:0000318"/>
    <property type="project" value="GO_Central"/>
</dbReference>
<keyword evidence="6" id="KW-0256">Endoplasmic reticulum</keyword>
<dbReference type="GO" id="GO:0019432">
    <property type="term" value="P:triglyceride biosynthetic process"/>
    <property type="evidence" value="ECO:0000318"/>
    <property type="project" value="GO_Central"/>
</dbReference>
<organism evidence="14 15">
    <name type="scientific">Lactuca sativa</name>
    <name type="common">Garden lettuce</name>
    <dbReference type="NCBI Taxonomy" id="4236"/>
    <lineage>
        <taxon>Eukaryota</taxon>
        <taxon>Viridiplantae</taxon>
        <taxon>Streptophyta</taxon>
        <taxon>Embryophyta</taxon>
        <taxon>Tracheophyta</taxon>
        <taxon>Spermatophyta</taxon>
        <taxon>Magnoliopsida</taxon>
        <taxon>eudicotyledons</taxon>
        <taxon>Gunneridae</taxon>
        <taxon>Pentapetalae</taxon>
        <taxon>asterids</taxon>
        <taxon>campanulids</taxon>
        <taxon>Asterales</taxon>
        <taxon>Asteraceae</taxon>
        <taxon>Cichorioideae</taxon>
        <taxon>Cichorieae</taxon>
        <taxon>Lactucinae</taxon>
        <taxon>Lactuca</taxon>
    </lineage>
</organism>
<evidence type="ECO:0000256" key="9">
    <source>
        <dbReference type="ARBA" id="ARBA00047604"/>
    </source>
</evidence>
<proteinExistence type="inferred from homology"/>
<dbReference type="InterPro" id="IPR004255">
    <property type="entry name" value="O-acyltransferase_WSD1_N"/>
</dbReference>
<feature type="transmembrane region" description="Helical" evidence="11">
    <location>
        <begin position="209"/>
        <end position="233"/>
    </location>
</feature>
<evidence type="ECO:0000259" key="12">
    <source>
        <dbReference type="Pfam" id="PF03007"/>
    </source>
</evidence>
<evidence type="ECO:0008006" key="16">
    <source>
        <dbReference type="Google" id="ProtNLM"/>
    </source>
</evidence>
<dbReference type="Pfam" id="PF06974">
    <property type="entry name" value="WS_DGAT_C"/>
    <property type="match status" value="1"/>
</dbReference>
<dbReference type="PANTHER" id="PTHR31650">
    <property type="entry name" value="O-ACYLTRANSFERASE (WSD1-LIKE) FAMILY PROTEIN"/>
    <property type="match status" value="1"/>
</dbReference>
<dbReference type="Proteomes" id="UP000235145">
    <property type="component" value="Unassembled WGS sequence"/>
</dbReference>
<dbReference type="PANTHER" id="PTHR31650:SF79">
    <property type="entry name" value="O-ACYLTRANSFERASE (WSD1-LIKE) FAMILY PROTEIN-RELATED"/>
    <property type="match status" value="1"/>
</dbReference>
<dbReference type="InterPro" id="IPR045034">
    <property type="entry name" value="O-acyltransferase_WSD1-like"/>
</dbReference>
<evidence type="ECO:0000256" key="7">
    <source>
        <dbReference type="ARBA" id="ARBA00023315"/>
    </source>
</evidence>
<gene>
    <name evidence="14" type="ORF">LSAT_V11C700361620</name>
</gene>
<evidence type="ECO:0000313" key="14">
    <source>
        <dbReference type="EMBL" id="KAJ0194882.1"/>
    </source>
</evidence>
<dbReference type="AlphaFoldDB" id="A0A9R1X3M1"/>
<comment type="subcellular location">
    <subcellularLocation>
        <location evidence="1">Cell membrane</location>
        <topology evidence="1">Single-pass membrane protein</topology>
    </subcellularLocation>
    <subcellularLocation>
        <location evidence="2">Endoplasmic reticulum membrane</location>
    </subcellularLocation>
</comment>
<comment type="pathway">
    <text evidence="3">Glycerolipid metabolism; triacylglycerol biosynthesis.</text>
</comment>
<evidence type="ECO:0000313" key="15">
    <source>
        <dbReference type="Proteomes" id="UP000235145"/>
    </source>
</evidence>
<reference evidence="14 15" key="1">
    <citation type="journal article" date="2017" name="Nat. Commun.">
        <title>Genome assembly with in vitro proximity ligation data and whole-genome triplication in lettuce.</title>
        <authorList>
            <person name="Reyes-Chin-Wo S."/>
            <person name="Wang Z."/>
            <person name="Yang X."/>
            <person name="Kozik A."/>
            <person name="Arikit S."/>
            <person name="Song C."/>
            <person name="Xia L."/>
            <person name="Froenicke L."/>
            <person name="Lavelle D.O."/>
            <person name="Truco M.J."/>
            <person name="Xia R."/>
            <person name="Zhu S."/>
            <person name="Xu C."/>
            <person name="Xu H."/>
            <person name="Xu X."/>
            <person name="Cox K."/>
            <person name="Korf I."/>
            <person name="Meyers B.C."/>
            <person name="Michelmore R.W."/>
        </authorList>
    </citation>
    <scope>NUCLEOTIDE SEQUENCE [LARGE SCALE GENOMIC DNA]</scope>
    <source>
        <strain evidence="15">cv. Salinas</strain>
        <tissue evidence="14">Seedlings</tissue>
    </source>
</reference>
<name>A0A9R1X3M1_LACSA</name>
<dbReference type="GO" id="GO:0005789">
    <property type="term" value="C:endoplasmic reticulum membrane"/>
    <property type="evidence" value="ECO:0007669"/>
    <property type="project" value="UniProtKB-SubCell"/>
</dbReference>
<comment type="pathway">
    <text evidence="4">Lipid metabolism.</text>
</comment>
<comment type="catalytic activity">
    <reaction evidence="9">
        <text>a long chain fatty alcohol + a fatty acyl-CoA = a long-chain alcohol wax ester + CoA</text>
        <dbReference type="Rhea" id="RHEA:38443"/>
        <dbReference type="ChEBI" id="CHEBI:17135"/>
        <dbReference type="ChEBI" id="CHEBI:57287"/>
        <dbReference type="ChEBI" id="CHEBI:77636"/>
        <dbReference type="ChEBI" id="CHEBI:235323"/>
        <dbReference type="EC" id="2.3.1.75"/>
    </reaction>
</comment>
<dbReference type="EMBL" id="NBSK02000007">
    <property type="protein sequence ID" value="KAJ0194882.1"/>
    <property type="molecule type" value="Genomic_DNA"/>
</dbReference>
<keyword evidence="7" id="KW-0012">Acyltransferase</keyword>
<evidence type="ECO:0000256" key="2">
    <source>
        <dbReference type="ARBA" id="ARBA00004586"/>
    </source>
</evidence>
<keyword evidence="5" id="KW-0808">Transferase</keyword>
<dbReference type="InterPro" id="IPR009721">
    <property type="entry name" value="O-acyltransferase_WSD1_C"/>
</dbReference>
<evidence type="ECO:0000256" key="1">
    <source>
        <dbReference type="ARBA" id="ARBA00004162"/>
    </source>
</evidence>
<keyword evidence="11" id="KW-1133">Transmembrane helix</keyword>
<evidence type="ECO:0000256" key="5">
    <source>
        <dbReference type="ARBA" id="ARBA00022679"/>
    </source>
</evidence>
<sequence>MGKTPSLNLLKGSKTMKDTVRYVELKEGEGNHEHEPLSSGSRFFHEPGFNIYILTKIGVNSTIHIDAARDFCIQMVAKYPCFSKVVVKDKESGSMNWVRTHVNIDDHLIIPEIDQNMESGDKFVEDYVSNLTVSCIDNSKPLWDIHILNARTSDAEATCIYRAHHSLGDGLSFMNMLLSLSRKASDPEALTTLAANKKAHHHTTKAASFMSFCMVLWNTFVAFMLFVFTTMFLKDTQTPMKASPGVEDRRRRIVTRSVSFADIKLVKNAMNATVNDVIVGIVQAGFNRYLKGRYEEINSPVPENILLRAMMSYNLRASVNVDAATKNTNEDETWGYKVGYILLPFNVKNRSDPLDYVREAKAIMERRKASFEPFATRFFAKTLVPKLFGIKIAGKLNRKVYYNTTFGFSNMPGPKEELCFLQQKVTYLAPSIYGIPSGLMIHIISYVDKVTFVLSAEEETIPDPQKLCDDLEISLHHIKCSVLDKPCAEK</sequence>
<comment type="catalytic activity">
    <reaction evidence="10">
        <text>an acyl-CoA + a 1,2-diacyl-sn-glycerol = a triacyl-sn-glycerol + CoA</text>
        <dbReference type="Rhea" id="RHEA:10868"/>
        <dbReference type="ChEBI" id="CHEBI:17815"/>
        <dbReference type="ChEBI" id="CHEBI:57287"/>
        <dbReference type="ChEBI" id="CHEBI:58342"/>
        <dbReference type="ChEBI" id="CHEBI:64615"/>
        <dbReference type="EC" id="2.3.1.20"/>
    </reaction>
</comment>
<evidence type="ECO:0000256" key="4">
    <source>
        <dbReference type="ARBA" id="ARBA00005189"/>
    </source>
</evidence>
<keyword evidence="11" id="KW-0812">Transmembrane</keyword>
<evidence type="ECO:0000256" key="11">
    <source>
        <dbReference type="SAM" id="Phobius"/>
    </source>
</evidence>
<dbReference type="SUPFAM" id="SSF52777">
    <property type="entry name" value="CoA-dependent acyltransferases"/>
    <property type="match status" value="1"/>
</dbReference>
<keyword evidence="15" id="KW-1185">Reference proteome</keyword>
<evidence type="ECO:0000259" key="13">
    <source>
        <dbReference type="Pfam" id="PF06974"/>
    </source>
</evidence>
<dbReference type="GO" id="GO:0047196">
    <property type="term" value="F:long-chain-alcohol O-fatty-acyltransferase activity"/>
    <property type="evidence" value="ECO:0007669"/>
    <property type="project" value="UniProtKB-EC"/>
</dbReference>
<feature type="domain" description="O-acyltransferase WSD1 C-terminal" evidence="13">
    <location>
        <begin position="334"/>
        <end position="479"/>
    </location>
</feature>
<dbReference type="GO" id="GO:0008374">
    <property type="term" value="F:O-acyltransferase activity"/>
    <property type="evidence" value="ECO:0000318"/>
    <property type="project" value="GO_Central"/>
</dbReference>
<dbReference type="OrthoDB" id="619536at2759"/>
<protein>
    <recommendedName>
        <fullName evidence="16">Diacylglycerol O-acyltransferase</fullName>
    </recommendedName>
</protein>
<dbReference type="Pfam" id="PF03007">
    <property type="entry name" value="WS_DGAT_cat"/>
    <property type="match status" value="1"/>
</dbReference>
<evidence type="ECO:0000256" key="8">
    <source>
        <dbReference type="ARBA" id="ARBA00024360"/>
    </source>
</evidence>
<evidence type="ECO:0000256" key="3">
    <source>
        <dbReference type="ARBA" id="ARBA00004771"/>
    </source>
</evidence>
<dbReference type="GO" id="GO:0004144">
    <property type="term" value="F:diacylglycerol O-acyltransferase activity"/>
    <property type="evidence" value="ECO:0007669"/>
    <property type="project" value="UniProtKB-EC"/>
</dbReference>
<feature type="domain" description="O-acyltransferase WSD1-like N-terminal" evidence="12">
    <location>
        <begin position="65"/>
        <end position="278"/>
    </location>
</feature>
<evidence type="ECO:0000256" key="6">
    <source>
        <dbReference type="ARBA" id="ARBA00022824"/>
    </source>
</evidence>